<feature type="disulfide bond" evidence="2">
    <location>
        <begin position="17"/>
        <end position="29"/>
    </location>
</feature>
<dbReference type="CDD" id="cd00112">
    <property type="entry name" value="LDLa"/>
    <property type="match status" value="1"/>
</dbReference>
<protein>
    <recommendedName>
        <fullName evidence="3">EB domain-containing protein</fullName>
    </recommendedName>
</protein>
<gene>
    <name evidence="4" type="ORF">CAPTEDRAFT_196566</name>
</gene>
<evidence type="ECO:0000313" key="4">
    <source>
        <dbReference type="EMBL" id="ELT95546.1"/>
    </source>
</evidence>
<dbReference type="InterPro" id="IPR036055">
    <property type="entry name" value="LDL_receptor-like_sf"/>
</dbReference>
<comment type="caution">
    <text evidence="2">Lacks conserved residue(s) required for the propagation of feature annotation.</text>
</comment>
<dbReference type="EnsemblMetazoa" id="CapteT196566">
    <property type="protein sequence ID" value="CapteP196566"/>
    <property type="gene ID" value="CapteG196566"/>
</dbReference>
<dbReference type="OrthoDB" id="6136115at2759"/>
<evidence type="ECO:0000256" key="1">
    <source>
        <dbReference type="ARBA" id="ARBA00023157"/>
    </source>
</evidence>
<dbReference type="EMBL" id="KB309090">
    <property type="protein sequence ID" value="ELT95546.1"/>
    <property type="molecule type" value="Genomic_DNA"/>
</dbReference>
<keyword evidence="6" id="KW-1185">Reference proteome</keyword>
<dbReference type="HOGENOM" id="CLU_1267969_0_0_1"/>
<dbReference type="Gene3D" id="4.10.400.10">
    <property type="entry name" value="Low-density Lipoprotein Receptor"/>
    <property type="match status" value="1"/>
</dbReference>
<reference evidence="5" key="3">
    <citation type="submission" date="2015-06" db="UniProtKB">
        <authorList>
            <consortium name="EnsemblMetazoa"/>
        </authorList>
    </citation>
    <scope>IDENTIFICATION</scope>
</reference>
<dbReference type="SUPFAM" id="SSF57424">
    <property type="entry name" value="LDL receptor-like module"/>
    <property type="match status" value="1"/>
</dbReference>
<dbReference type="PANTHER" id="PTHR39069:SF8">
    <property type="entry name" value="FI17111P1"/>
    <property type="match status" value="1"/>
</dbReference>
<dbReference type="EMBL" id="AMQN01011772">
    <property type="status" value="NOT_ANNOTATED_CDS"/>
    <property type="molecule type" value="Genomic_DNA"/>
</dbReference>
<dbReference type="SMART" id="SM00192">
    <property type="entry name" value="LDLa"/>
    <property type="match status" value="1"/>
</dbReference>
<evidence type="ECO:0000313" key="5">
    <source>
        <dbReference type="EnsemblMetazoa" id="CapteP196566"/>
    </source>
</evidence>
<evidence type="ECO:0000256" key="2">
    <source>
        <dbReference type="PROSITE-ProRule" id="PRU00124"/>
    </source>
</evidence>
<feature type="domain" description="EB" evidence="3">
    <location>
        <begin position="97"/>
        <end position="139"/>
    </location>
</feature>
<dbReference type="InterPro" id="IPR006149">
    <property type="entry name" value="EB_dom"/>
</dbReference>
<dbReference type="Pfam" id="PF00057">
    <property type="entry name" value="Ldl_recept_a"/>
    <property type="match status" value="1"/>
</dbReference>
<dbReference type="Pfam" id="PF01683">
    <property type="entry name" value="EB"/>
    <property type="match status" value="1"/>
</dbReference>
<dbReference type="OMA" id="NSECKAN"/>
<proteinExistence type="predicted"/>
<name>R7TVQ6_CAPTE</name>
<organism evidence="4">
    <name type="scientific">Capitella teleta</name>
    <name type="common">Polychaete worm</name>
    <dbReference type="NCBI Taxonomy" id="283909"/>
    <lineage>
        <taxon>Eukaryota</taxon>
        <taxon>Metazoa</taxon>
        <taxon>Spiralia</taxon>
        <taxon>Lophotrochozoa</taxon>
        <taxon>Annelida</taxon>
        <taxon>Polychaeta</taxon>
        <taxon>Sedentaria</taxon>
        <taxon>Scolecida</taxon>
        <taxon>Capitellidae</taxon>
        <taxon>Capitella</taxon>
    </lineage>
</organism>
<dbReference type="PROSITE" id="PS50068">
    <property type="entry name" value="LDLRA_2"/>
    <property type="match status" value="1"/>
</dbReference>
<dbReference type="AlphaFoldDB" id="R7TVQ6"/>
<reference evidence="6" key="1">
    <citation type="submission" date="2012-12" db="EMBL/GenBank/DDBJ databases">
        <authorList>
            <person name="Hellsten U."/>
            <person name="Grimwood J."/>
            <person name="Chapman J.A."/>
            <person name="Shapiro H."/>
            <person name="Aerts A."/>
            <person name="Otillar R.P."/>
            <person name="Terry A.Y."/>
            <person name="Boore J.L."/>
            <person name="Simakov O."/>
            <person name="Marletaz F."/>
            <person name="Cho S.-J."/>
            <person name="Edsinger-Gonzales E."/>
            <person name="Havlak P."/>
            <person name="Kuo D.-H."/>
            <person name="Larsson T."/>
            <person name="Lv J."/>
            <person name="Arendt D."/>
            <person name="Savage R."/>
            <person name="Osoegawa K."/>
            <person name="de Jong P."/>
            <person name="Lindberg D.R."/>
            <person name="Seaver E.C."/>
            <person name="Weisblat D.A."/>
            <person name="Putnam N.H."/>
            <person name="Grigoriev I.V."/>
            <person name="Rokhsar D.S."/>
        </authorList>
    </citation>
    <scope>NUCLEOTIDE SEQUENCE</scope>
    <source>
        <strain evidence="6">I ESC-2004</strain>
    </source>
</reference>
<feature type="disulfide bond" evidence="2">
    <location>
        <begin position="24"/>
        <end position="42"/>
    </location>
</feature>
<dbReference type="Proteomes" id="UP000014760">
    <property type="component" value="Unassembled WGS sequence"/>
</dbReference>
<keyword evidence="1 2" id="KW-1015">Disulfide bond</keyword>
<evidence type="ECO:0000313" key="6">
    <source>
        <dbReference type="Proteomes" id="UP000014760"/>
    </source>
</evidence>
<dbReference type="InterPro" id="IPR002172">
    <property type="entry name" value="LDrepeatLR_classA_rpt"/>
</dbReference>
<sequence>MTVECLAIYFFLVETTCRSGAFSCANGHCVPESWILDGNDDCKDGSDEAKIIGTNCTMIKDCCRCDDYVPHSECFNTSDSVDTCQCLSGFYSNALGTECIRRIIGDSCTSDSDCSNGFKNSHCKNRLCKCDDGYYNSEDGESCTRRFIEDSCSVHKDCDSVMVNSNCSNGVCQCNSGFYHTEDKSECLLLTTLLSFTNTTNRMHSLFEAYPTFVCILF</sequence>
<reference evidence="4 6" key="2">
    <citation type="journal article" date="2013" name="Nature">
        <title>Insights into bilaterian evolution from three spiralian genomes.</title>
        <authorList>
            <person name="Simakov O."/>
            <person name="Marletaz F."/>
            <person name="Cho S.J."/>
            <person name="Edsinger-Gonzales E."/>
            <person name="Havlak P."/>
            <person name="Hellsten U."/>
            <person name="Kuo D.H."/>
            <person name="Larsson T."/>
            <person name="Lv J."/>
            <person name="Arendt D."/>
            <person name="Savage R."/>
            <person name="Osoegawa K."/>
            <person name="de Jong P."/>
            <person name="Grimwood J."/>
            <person name="Chapman J.A."/>
            <person name="Shapiro H."/>
            <person name="Aerts A."/>
            <person name="Otillar R.P."/>
            <person name="Terry A.Y."/>
            <person name="Boore J.L."/>
            <person name="Grigoriev I.V."/>
            <person name="Lindberg D.R."/>
            <person name="Seaver E.C."/>
            <person name="Weisblat D.A."/>
            <person name="Putnam N.H."/>
            <person name="Rokhsar D.S."/>
        </authorList>
    </citation>
    <scope>NUCLEOTIDE SEQUENCE</scope>
    <source>
        <strain evidence="4 6">I ESC-2004</strain>
    </source>
</reference>
<evidence type="ECO:0000259" key="3">
    <source>
        <dbReference type="Pfam" id="PF01683"/>
    </source>
</evidence>
<accession>R7TVQ6</accession>
<dbReference type="PANTHER" id="PTHR39069">
    <property type="entry name" value="ECDYSONE-INDUCIBLE GENE E1, ISOFORM A"/>
    <property type="match status" value="1"/>
</dbReference>